<dbReference type="InterPro" id="IPR016036">
    <property type="entry name" value="Malonyl_transacylase_ACP-bd"/>
</dbReference>
<reference evidence="7 8" key="1">
    <citation type="submission" date="2010-11" db="EMBL/GenBank/DDBJ databases">
        <authorList>
            <person name="Durkin A.S."/>
            <person name="Madupu R."/>
            <person name="Torralba M."/>
            <person name="Gillis M."/>
            <person name="Methe B."/>
            <person name="Sutton G."/>
            <person name="Nelson K.E."/>
        </authorList>
    </citation>
    <scope>NUCLEOTIDE SEQUENCE [LARGE SCALE GENOMIC DNA]</scope>
    <source>
        <strain evidence="7 8">UPII 345-E</strain>
    </source>
</reference>
<dbReference type="InterPro" id="IPR014043">
    <property type="entry name" value="Acyl_transferase_dom"/>
</dbReference>
<dbReference type="Proteomes" id="UP000004594">
    <property type="component" value="Unassembled WGS sequence"/>
</dbReference>
<dbReference type="PANTHER" id="PTHR42681">
    <property type="entry name" value="MALONYL-COA-ACYL CARRIER PROTEIN TRANSACYLASE, MITOCHONDRIAL"/>
    <property type="match status" value="1"/>
</dbReference>
<proteinExistence type="inferred from homology"/>
<dbReference type="Gene3D" id="3.40.366.10">
    <property type="entry name" value="Malonyl-Coenzyme A Acyl Carrier Protein, domain 2"/>
    <property type="match status" value="1"/>
</dbReference>
<feature type="domain" description="Malonyl-CoA:ACP transacylase (MAT)" evidence="6">
    <location>
        <begin position="9"/>
        <end position="316"/>
    </location>
</feature>
<gene>
    <name evidence="7" type="primary">fabD</name>
    <name evidence="7" type="ORF">HMPREF9220_0261</name>
</gene>
<dbReference type="SUPFAM" id="SSF52151">
    <property type="entry name" value="FabD/lysophospholipase-like"/>
    <property type="match status" value="1"/>
</dbReference>
<dbReference type="AlphaFoldDB" id="E4LAJ6"/>
<dbReference type="GO" id="GO:0006633">
    <property type="term" value="P:fatty acid biosynthetic process"/>
    <property type="evidence" value="ECO:0007669"/>
    <property type="project" value="TreeGrafter"/>
</dbReference>
<dbReference type="GO" id="GO:0005829">
    <property type="term" value="C:cytosol"/>
    <property type="evidence" value="ECO:0007669"/>
    <property type="project" value="TreeGrafter"/>
</dbReference>
<dbReference type="InterPro" id="IPR004410">
    <property type="entry name" value="Malonyl_CoA-ACP_transAc_FabD"/>
</dbReference>
<accession>E4LAJ6</accession>
<feature type="active site" evidence="5">
    <location>
        <position position="203"/>
    </location>
</feature>
<dbReference type="EMBL" id="AENT01000030">
    <property type="protein sequence ID" value="EFR42165.1"/>
    <property type="molecule type" value="Genomic_DNA"/>
</dbReference>
<feature type="active site" evidence="5">
    <location>
        <position position="93"/>
    </location>
</feature>
<keyword evidence="1 4" id="KW-0808">Transferase</keyword>
<evidence type="ECO:0000256" key="1">
    <source>
        <dbReference type="ARBA" id="ARBA00022679"/>
    </source>
</evidence>
<dbReference type="EC" id="2.3.1.39" evidence="4"/>
<evidence type="ECO:0000256" key="3">
    <source>
        <dbReference type="ARBA" id="ARBA00048462"/>
    </source>
</evidence>
<dbReference type="PANTHER" id="PTHR42681:SF1">
    <property type="entry name" value="MALONYL-COA-ACYL CARRIER PROTEIN TRANSACYLASE, MITOCHONDRIAL"/>
    <property type="match status" value="1"/>
</dbReference>
<evidence type="ECO:0000313" key="7">
    <source>
        <dbReference type="EMBL" id="EFR42165.1"/>
    </source>
</evidence>
<name>E4LAJ6_9FIRM</name>
<comment type="similarity">
    <text evidence="4">Belongs to the fabD family.</text>
</comment>
<dbReference type="RefSeq" id="WP_007555213.1">
    <property type="nucleotide sequence ID" value="NZ_AENT01000030.1"/>
</dbReference>
<dbReference type="NCBIfam" id="TIGR00128">
    <property type="entry name" value="fabD"/>
    <property type="match status" value="1"/>
</dbReference>
<dbReference type="SMART" id="SM00827">
    <property type="entry name" value="PKS_AT"/>
    <property type="match status" value="1"/>
</dbReference>
<protein>
    <recommendedName>
        <fullName evidence="4">Malonyl CoA-acyl carrier protein transacylase</fullName>
        <ecNumber evidence="4">2.3.1.39</ecNumber>
    </recommendedName>
</protein>
<dbReference type="SUPFAM" id="SSF55048">
    <property type="entry name" value="Probable ACP-binding domain of malonyl-CoA ACP transacylase"/>
    <property type="match status" value="1"/>
</dbReference>
<sequence>MEKLTTAFLFPGQGSQKVGMIRDLYEKYDSVKNIVKEADETLGFSISKLMFEGPEETLMKTEFTQPAILTASVACWKVLFENGVDPCVVAGHSLGEYSALVAAEAMSFADAVHTVNLRGKFMQEAVPLGQGAMAAVIGMKAETVEEICETISTDEEPLQAVNYNCPGQVVIAGVTSAVEKACKVFKEKGAKRALMLKVSGPFHSILMKPAALKLKEVLDKIEIKDSFIPIVANVNANVENSAEEIRENLINQTFNPVRWEDSIRFMLENGVTKFVECGPGTVLSGFMRRIDKTVFNCHAENIETVNEVIVKMKDGE</sequence>
<evidence type="ECO:0000259" key="6">
    <source>
        <dbReference type="SMART" id="SM00827"/>
    </source>
</evidence>
<comment type="caution">
    <text evidence="7">The sequence shown here is derived from an EMBL/GenBank/DDBJ whole genome shotgun (WGS) entry which is preliminary data.</text>
</comment>
<evidence type="ECO:0000313" key="8">
    <source>
        <dbReference type="Proteomes" id="UP000004594"/>
    </source>
</evidence>
<comment type="catalytic activity">
    <reaction evidence="3 4">
        <text>holo-[ACP] + malonyl-CoA = malonyl-[ACP] + CoA</text>
        <dbReference type="Rhea" id="RHEA:41792"/>
        <dbReference type="Rhea" id="RHEA-COMP:9623"/>
        <dbReference type="Rhea" id="RHEA-COMP:9685"/>
        <dbReference type="ChEBI" id="CHEBI:57287"/>
        <dbReference type="ChEBI" id="CHEBI:57384"/>
        <dbReference type="ChEBI" id="CHEBI:64479"/>
        <dbReference type="ChEBI" id="CHEBI:78449"/>
        <dbReference type="EC" id="2.3.1.39"/>
    </reaction>
</comment>
<dbReference type="InterPro" id="IPR024925">
    <property type="entry name" value="Malonyl_CoA-ACP_transAc"/>
</dbReference>
<dbReference type="FunFam" id="3.30.70.250:FF:000001">
    <property type="entry name" value="Malonyl CoA-acyl carrier protein transacylase"/>
    <property type="match status" value="1"/>
</dbReference>
<evidence type="ECO:0000256" key="4">
    <source>
        <dbReference type="PIRNR" id="PIRNR000446"/>
    </source>
</evidence>
<organism evidence="7 8">
    <name type="scientific">Dialister micraerophilus UPII 345-E</name>
    <dbReference type="NCBI Taxonomy" id="910314"/>
    <lineage>
        <taxon>Bacteria</taxon>
        <taxon>Bacillati</taxon>
        <taxon>Bacillota</taxon>
        <taxon>Negativicutes</taxon>
        <taxon>Veillonellales</taxon>
        <taxon>Veillonellaceae</taxon>
        <taxon>Dialister</taxon>
    </lineage>
</organism>
<dbReference type="PIRSF" id="PIRSF000446">
    <property type="entry name" value="Mct"/>
    <property type="match status" value="1"/>
</dbReference>
<evidence type="ECO:0000256" key="5">
    <source>
        <dbReference type="PIRSR" id="PIRSR000446-1"/>
    </source>
</evidence>
<keyword evidence="2 4" id="KW-0012">Acyltransferase</keyword>
<dbReference type="eggNOG" id="COG0331">
    <property type="taxonomic scope" value="Bacteria"/>
</dbReference>
<dbReference type="InterPro" id="IPR016035">
    <property type="entry name" value="Acyl_Trfase/lysoPLipase"/>
</dbReference>
<evidence type="ECO:0000256" key="2">
    <source>
        <dbReference type="ARBA" id="ARBA00023315"/>
    </source>
</evidence>
<dbReference type="GO" id="GO:0004314">
    <property type="term" value="F:[acyl-carrier-protein] S-malonyltransferase activity"/>
    <property type="evidence" value="ECO:0007669"/>
    <property type="project" value="UniProtKB-EC"/>
</dbReference>
<dbReference type="InterPro" id="IPR001227">
    <property type="entry name" value="Ac_transferase_dom_sf"/>
</dbReference>
<dbReference type="Pfam" id="PF00698">
    <property type="entry name" value="Acyl_transf_1"/>
    <property type="match status" value="1"/>
</dbReference>
<dbReference type="OrthoDB" id="9805460at2"/>
<dbReference type="Gene3D" id="3.30.70.250">
    <property type="entry name" value="Malonyl-CoA ACP transacylase, ACP-binding"/>
    <property type="match status" value="1"/>
</dbReference>
<dbReference type="InterPro" id="IPR050858">
    <property type="entry name" value="Mal-CoA-ACP_Trans/PKS_FabD"/>
</dbReference>